<dbReference type="InterPro" id="IPR024607">
    <property type="entry name" value="Sulfatase_CS"/>
</dbReference>
<evidence type="ECO:0000256" key="6">
    <source>
        <dbReference type="ARBA" id="ARBA00023180"/>
    </source>
</evidence>
<comment type="cofactor">
    <cofactor evidence="1">
        <name>Ca(2+)</name>
        <dbReference type="ChEBI" id="CHEBI:29108"/>
    </cofactor>
</comment>
<accession>A0ABQ9F0N7</accession>
<organism evidence="8 9">
    <name type="scientific">Tegillarca granosa</name>
    <name type="common">Malaysian cockle</name>
    <name type="synonym">Anadara granosa</name>
    <dbReference type="NCBI Taxonomy" id="220873"/>
    <lineage>
        <taxon>Eukaryota</taxon>
        <taxon>Metazoa</taxon>
        <taxon>Spiralia</taxon>
        <taxon>Lophotrochozoa</taxon>
        <taxon>Mollusca</taxon>
        <taxon>Bivalvia</taxon>
        <taxon>Autobranchia</taxon>
        <taxon>Pteriomorphia</taxon>
        <taxon>Arcoida</taxon>
        <taxon>Arcoidea</taxon>
        <taxon>Arcidae</taxon>
        <taxon>Tegillarca</taxon>
    </lineage>
</organism>
<evidence type="ECO:0000256" key="3">
    <source>
        <dbReference type="ARBA" id="ARBA00022723"/>
    </source>
</evidence>
<keyword evidence="4" id="KW-0378">Hydrolase</keyword>
<gene>
    <name evidence="8" type="ORF">KUTeg_011477</name>
</gene>
<evidence type="ECO:0000256" key="4">
    <source>
        <dbReference type="ARBA" id="ARBA00022801"/>
    </source>
</evidence>
<keyword evidence="6" id="KW-0325">Glycoprotein</keyword>
<evidence type="ECO:0000256" key="5">
    <source>
        <dbReference type="ARBA" id="ARBA00022837"/>
    </source>
</evidence>
<dbReference type="EMBL" id="JARBDR010000618">
    <property type="protein sequence ID" value="KAJ8310971.1"/>
    <property type="molecule type" value="Genomic_DNA"/>
</dbReference>
<proteinExistence type="inferred from homology"/>
<dbReference type="PANTHER" id="PTHR10342:SF274">
    <property type="entry name" value="ARYLSULFATASE B"/>
    <property type="match status" value="1"/>
</dbReference>
<keyword evidence="9" id="KW-1185">Reference proteome</keyword>
<name>A0ABQ9F0N7_TEGGR</name>
<dbReference type="PANTHER" id="PTHR10342">
    <property type="entry name" value="ARYLSULFATASE"/>
    <property type="match status" value="1"/>
</dbReference>
<evidence type="ECO:0000313" key="9">
    <source>
        <dbReference type="Proteomes" id="UP001217089"/>
    </source>
</evidence>
<keyword evidence="3" id="KW-0479">Metal-binding</keyword>
<dbReference type="Pfam" id="PF00884">
    <property type="entry name" value="Sulfatase"/>
    <property type="match status" value="1"/>
</dbReference>
<comment type="caution">
    <text evidence="8">The sequence shown here is derived from an EMBL/GenBank/DDBJ whole genome shotgun (WGS) entry which is preliminary data.</text>
</comment>
<dbReference type="InterPro" id="IPR000917">
    <property type="entry name" value="Sulfatase_N"/>
</dbReference>
<evidence type="ECO:0000256" key="1">
    <source>
        <dbReference type="ARBA" id="ARBA00001913"/>
    </source>
</evidence>
<dbReference type="PROSITE" id="PS00149">
    <property type="entry name" value="SULFATASE_2"/>
    <property type="match status" value="1"/>
</dbReference>
<protein>
    <recommendedName>
        <fullName evidence="7">Sulfatase N-terminal domain-containing protein</fullName>
    </recommendedName>
</protein>
<dbReference type="Proteomes" id="UP001217089">
    <property type="component" value="Unassembled WGS sequence"/>
</dbReference>
<dbReference type="Gene3D" id="3.40.720.10">
    <property type="entry name" value="Alkaline Phosphatase, subunit A"/>
    <property type="match status" value="1"/>
</dbReference>
<dbReference type="InterPro" id="IPR047115">
    <property type="entry name" value="ARSB"/>
</dbReference>
<feature type="domain" description="Sulfatase N-terminal" evidence="7">
    <location>
        <begin position="39"/>
        <end position="161"/>
    </location>
</feature>
<dbReference type="SUPFAM" id="SSF53649">
    <property type="entry name" value="Alkaline phosphatase-like"/>
    <property type="match status" value="1"/>
</dbReference>
<evidence type="ECO:0000313" key="8">
    <source>
        <dbReference type="EMBL" id="KAJ8310971.1"/>
    </source>
</evidence>
<comment type="similarity">
    <text evidence="2">Belongs to the sulfatase family.</text>
</comment>
<reference evidence="8 9" key="1">
    <citation type="submission" date="2022-12" db="EMBL/GenBank/DDBJ databases">
        <title>Chromosome-level genome of Tegillarca granosa.</title>
        <authorList>
            <person name="Kim J."/>
        </authorList>
    </citation>
    <scope>NUCLEOTIDE SEQUENCE [LARGE SCALE GENOMIC DNA]</scope>
    <source>
        <strain evidence="8">Teg-2019</strain>
        <tissue evidence="8">Adductor muscle</tissue>
    </source>
</reference>
<evidence type="ECO:0000256" key="2">
    <source>
        <dbReference type="ARBA" id="ARBA00008779"/>
    </source>
</evidence>
<keyword evidence="5" id="KW-0106">Calcium</keyword>
<evidence type="ECO:0000259" key="7">
    <source>
        <dbReference type="Pfam" id="PF00884"/>
    </source>
</evidence>
<sequence length="162" mass="18464">MTVCQISRFLYTFIVISHILDLHVIGSENESRKPNSKRPHVLFILADDYGYNDIGYHGSEIKTPNLDKLASQGVKLENYYVQPICTPTRSQLMSGRYQIHTGLQHGIIWIDQPNGLPLDSPTLADKMKESGYSTHAVGKWHLGFYKEEYLPNNRGFDSFFGN</sequence>
<dbReference type="InterPro" id="IPR017850">
    <property type="entry name" value="Alkaline_phosphatase_core_sf"/>
</dbReference>